<gene>
    <name evidence="1" type="ORF">M8C21_006573</name>
</gene>
<proteinExistence type="predicted"/>
<sequence>MEDIKEMVLLYVRHRGNHLQKLKMMDPVDVETVVLLMKNLCANLKSPQFEEYKKLFSSDDAGTGKISGSLSGLQALIGKAIPTS</sequence>
<accession>A0AAD5BXD7</accession>
<dbReference type="AlphaFoldDB" id="A0AAD5BXD7"/>
<keyword evidence="2" id="KW-1185">Reference proteome</keyword>
<protein>
    <submittedName>
        <fullName evidence="1">Uncharacterized protein</fullName>
    </submittedName>
</protein>
<dbReference type="Proteomes" id="UP001206925">
    <property type="component" value="Unassembled WGS sequence"/>
</dbReference>
<name>A0AAD5BXD7_AMBAR</name>
<dbReference type="EMBL" id="JAMZMK010010526">
    <property type="protein sequence ID" value="KAI7731165.1"/>
    <property type="molecule type" value="Genomic_DNA"/>
</dbReference>
<evidence type="ECO:0000313" key="2">
    <source>
        <dbReference type="Proteomes" id="UP001206925"/>
    </source>
</evidence>
<reference evidence="1" key="1">
    <citation type="submission" date="2022-06" db="EMBL/GenBank/DDBJ databases">
        <title>Uncovering the hologenomic basis of an extraordinary plant invasion.</title>
        <authorList>
            <person name="Bieker V.C."/>
            <person name="Martin M.D."/>
            <person name="Gilbert T."/>
            <person name="Hodgins K."/>
            <person name="Battlay P."/>
            <person name="Petersen B."/>
            <person name="Wilson J."/>
        </authorList>
    </citation>
    <scope>NUCLEOTIDE SEQUENCE</scope>
    <source>
        <strain evidence="1">AA19_3_7</strain>
        <tissue evidence="1">Leaf</tissue>
    </source>
</reference>
<comment type="caution">
    <text evidence="1">The sequence shown here is derived from an EMBL/GenBank/DDBJ whole genome shotgun (WGS) entry which is preliminary data.</text>
</comment>
<dbReference type="Pfam" id="PF24904">
    <property type="entry name" value="RVE6"/>
    <property type="match status" value="1"/>
</dbReference>
<evidence type="ECO:0000313" key="1">
    <source>
        <dbReference type="EMBL" id="KAI7731165.1"/>
    </source>
</evidence>
<organism evidence="1 2">
    <name type="scientific">Ambrosia artemisiifolia</name>
    <name type="common">Common ragweed</name>
    <dbReference type="NCBI Taxonomy" id="4212"/>
    <lineage>
        <taxon>Eukaryota</taxon>
        <taxon>Viridiplantae</taxon>
        <taxon>Streptophyta</taxon>
        <taxon>Embryophyta</taxon>
        <taxon>Tracheophyta</taxon>
        <taxon>Spermatophyta</taxon>
        <taxon>Magnoliopsida</taxon>
        <taxon>eudicotyledons</taxon>
        <taxon>Gunneridae</taxon>
        <taxon>Pentapetalae</taxon>
        <taxon>asterids</taxon>
        <taxon>campanulids</taxon>
        <taxon>Asterales</taxon>
        <taxon>Asteraceae</taxon>
        <taxon>Asteroideae</taxon>
        <taxon>Heliantheae alliance</taxon>
        <taxon>Heliantheae</taxon>
        <taxon>Ambrosia</taxon>
    </lineage>
</organism>